<evidence type="ECO:0000313" key="2">
    <source>
        <dbReference type="Proteomes" id="UP000316213"/>
    </source>
</evidence>
<keyword evidence="2" id="KW-1185">Reference proteome</keyword>
<reference evidence="1 2" key="1">
    <citation type="submission" date="2019-02" db="EMBL/GenBank/DDBJ databases">
        <title>Deep-cultivation of Planctomycetes and their phenomic and genomic characterization uncovers novel biology.</title>
        <authorList>
            <person name="Wiegand S."/>
            <person name="Jogler M."/>
            <person name="Boedeker C."/>
            <person name="Pinto D."/>
            <person name="Vollmers J."/>
            <person name="Rivas-Marin E."/>
            <person name="Kohn T."/>
            <person name="Peeters S.H."/>
            <person name="Heuer A."/>
            <person name="Rast P."/>
            <person name="Oberbeckmann S."/>
            <person name="Bunk B."/>
            <person name="Jeske O."/>
            <person name="Meyerdierks A."/>
            <person name="Storesund J.E."/>
            <person name="Kallscheuer N."/>
            <person name="Luecker S."/>
            <person name="Lage O.M."/>
            <person name="Pohl T."/>
            <person name="Merkel B.J."/>
            <person name="Hornburger P."/>
            <person name="Mueller R.-W."/>
            <person name="Bruemmer F."/>
            <person name="Labrenz M."/>
            <person name="Spormann A.M."/>
            <person name="Op Den Camp H."/>
            <person name="Overmann J."/>
            <person name="Amann R."/>
            <person name="Jetten M.S.M."/>
            <person name="Mascher T."/>
            <person name="Medema M.H."/>
            <person name="Devos D.P."/>
            <person name="Kaster A.-K."/>
            <person name="Ovreas L."/>
            <person name="Rohde M."/>
            <person name="Galperin M.Y."/>
            <person name="Jogler C."/>
        </authorList>
    </citation>
    <scope>NUCLEOTIDE SEQUENCE [LARGE SCALE GENOMIC DNA]</scope>
    <source>
        <strain evidence="1 2">Pla100</strain>
    </source>
</reference>
<dbReference type="RefSeq" id="WP_146576371.1">
    <property type="nucleotide sequence ID" value="NZ_SJPM01000001.1"/>
</dbReference>
<dbReference type="Pfam" id="PF07394">
    <property type="entry name" value="DUF1501"/>
    <property type="match status" value="1"/>
</dbReference>
<dbReference type="SUPFAM" id="SSF53649">
    <property type="entry name" value="Alkaline phosphatase-like"/>
    <property type="match status" value="1"/>
</dbReference>
<evidence type="ECO:0000313" key="1">
    <source>
        <dbReference type="EMBL" id="TWU03966.1"/>
    </source>
</evidence>
<proteinExistence type="predicted"/>
<comment type="caution">
    <text evidence="1">The sequence shown here is derived from an EMBL/GenBank/DDBJ whole genome shotgun (WGS) entry which is preliminary data.</text>
</comment>
<protein>
    <recommendedName>
        <fullName evidence="3">Sulfatase</fullName>
    </recommendedName>
</protein>
<dbReference type="InterPro" id="IPR010869">
    <property type="entry name" value="DUF1501"/>
</dbReference>
<dbReference type="InterPro" id="IPR006311">
    <property type="entry name" value="TAT_signal"/>
</dbReference>
<name>A0A5C6AXZ9_9BACT</name>
<dbReference type="PANTHER" id="PTHR43737">
    <property type="entry name" value="BLL7424 PROTEIN"/>
    <property type="match status" value="1"/>
</dbReference>
<dbReference type="Proteomes" id="UP000316213">
    <property type="component" value="Unassembled WGS sequence"/>
</dbReference>
<dbReference type="PROSITE" id="PS51318">
    <property type="entry name" value="TAT"/>
    <property type="match status" value="1"/>
</dbReference>
<organism evidence="1 2">
    <name type="scientific">Neorhodopirellula pilleata</name>
    <dbReference type="NCBI Taxonomy" id="2714738"/>
    <lineage>
        <taxon>Bacteria</taxon>
        <taxon>Pseudomonadati</taxon>
        <taxon>Planctomycetota</taxon>
        <taxon>Planctomycetia</taxon>
        <taxon>Pirellulales</taxon>
        <taxon>Pirellulaceae</taxon>
        <taxon>Neorhodopirellula</taxon>
    </lineage>
</organism>
<dbReference type="EMBL" id="SJPM01000001">
    <property type="protein sequence ID" value="TWU03966.1"/>
    <property type="molecule type" value="Genomic_DNA"/>
</dbReference>
<accession>A0A5C6AXZ9</accession>
<gene>
    <name evidence="1" type="ORF">Pla100_09020</name>
</gene>
<evidence type="ECO:0008006" key="3">
    <source>
        <dbReference type="Google" id="ProtNLM"/>
    </source>
</evidence>
<sequence>MNPLQEHSRVLTRRQLLGQSGLGIGAAAMSTLISGAERNLHASSPDPTAMRLPHFAPKAKRVIYLFQNGGPSHVDLFDYKPKLTELAGQGLPAELTDGKRFSTMTASQEKNFAPEITKFAQRGECGKWIADDFLPHTAEIVDKLCFVSSMQTTQVNHAPAITYFMTGSEIPGKPSMGAWLTYGLGSETENLPAFVVMTSRDKQASCGQIFYDFYWGNGFLPSKYQGVKFRGAGDPVLYLSNPAGISRQLRRGQLDDLAALNEMNLARLGDPEIAARIAQYEMAYKMQASVPELTDLSDEPQHVLEMYGPQVREKGSFAYNCLMARRLAERGCRFIQLMHAGWDQHANLDTQLKIQCEDTDAPSAALVKDLEQSGLLEDTLVIWGGEFGRTPFQQQRPNQPRGRDHHPYAFSVWMAGGGIKPGISYGLSDDFGFNVAENPVEVHDLQATILHQLGIDHERFTHRFQGLDQRLTGVESARVVHEIVS</sequence>
<dbReference type="PANTHER" id="PTHR43737:SF1">
    <property type="entry name" value="DUF1501 DOMAIN-CONTAINING PROTEIN"/>
    <property type="match status" value="1"/>
</dbReference>
<dbReference type="InterPro" id="IPR017850">
    <property type="entry name" value="Alkaline_phosphatase_core_sf"/>
</dbReference>
<dbReference type="AlphaFoldDB" id="A0A5C6AXZ9"/>
<dbReference type="OrthoDB" id="127333at2"/>